<dbReference type="EMBL" id="CP073347">
    <property type="protein sequence ID" value="UTW10072.1"/>
    <property type="molecule type" value="Genomic_DNA"/>
</dbReference>
<evidence type="ECO:0000256" key="8">
    <source>
        <dbReference type="ARBA" id="ARBA00022840"/>
    </source>
</evidence>
<accession>A0ABY5HE16</accession>
<keyword evidence="7" id="KW-0547">Nucleotide-binding</keyword>
<dbReference type="Gene3D" id="3.30.450.20">
    <property type="entry name" value="PAS domain"/>
    <property type="match status" value="1"/>
</dbReference>
<dbReference type="Gene3D" id="3.40.50.2300">
    <property type="match status" value="1"/>
</dbReference>
<protein>
    <recommendedName>
        <fullName evidence="3">histidine kinase</fullName>
        <ecNumber evidence="3">2.7.13.3</ecNumber>
    </recommendedName>
</protein>
<dbReference type="Gene3D" id="3.30.565.10">
    <property type="entry name" value="Histidine kinase-like ATPase, C-terminal domain"/>
    <property type="match status" value="1"/>
</dbReference>
<feature type="region of interest" description="Disordered" evidence="14">
    <location>
        <begin position="821"/>
        <end position="840"/>
    </location>
</feature>
<dbReference type="PROSITE" id="PS50110">
    <property type="entry name" value="RESPONSE_REGULATORY"/>
    <property type="match status" value="1"/>
</dbReference>
<keyword evidence="6 15" id="KW-0812">Transmembrane</keyword>
<dbReference type="CDD" id="cd16922">
    <property type="entry name" value="HATPase_EvgS-ArcB-TorS-like"/>
    <property type="match status" value="1"/>
</dbReference>
<dbReference type="CDD" id="cd00088">
    <property type="entry name" value="HPT"/>
    <property type="match status" value="1"/>
</dbReference>
<dbReference type="InterPro" id="IPR005467">
    <property type="entry name" value="His_kinase_dom"/>
</dbReference>
<dbReference type="SMART" id="SM00388">
    <property type="entry name" value="HisKA"/>
    <property type="match status" value="1"/>
</dbReference>
<keyword evidence="9 15" id="KW-1133">Transmembrane helix</keyword>
<evidence type="ECO:0000313" key="19">
    <source>
        <dbReference type="EMBL" id="UTW10072.1"/>
    </source>
</evidence>
<dbReference type="InterPro" id="IPR001789">
    <property type="entry name" value="Sig_transdc_resp-reg_receiver"/>
</dbReference>
<evidence type="ECO:0000313" key="20">
    <source>
        <dbReference type="Proteomes" id="UP001058461"/>
    </source>
</evidence>
<dbReference type="InterPro" id="IPR036641">
    <property type="entry name" value="HPT_dom_sf"/>
</dbReference>
<dbReference type="Pfam" id="PF01627">
    <property type="entry name" value="Hpt"/>
    <property type="match status" value="1"/>
</dbReference>
<evidence type="ECO:0000256" key="10">
    <source>
        <dbReference type="ARBA" id="ARBA00023012"/>
    </source>
</evidence>
<keyword evidence="20" id="KW-1185">Reference proteome</keyword>
<dbReference type="SMART" id="SM00448">
    <property type="entry name" value="REC"/>
    <property type="match status" value="1"/>
</dbReference>
<dbReference type="InterPro" id="IPR036097">
    <property type="entry name" value="HisK_dim/P_sf"/>
</dbReference>
<evidence type="ECO:0000256" key="12">
    <source>
        <dbReference type="PROSITE-ProRule" id="PRU00110"/>
    </source>
</evidence>
<dbReference type="CDD" id="cd17546">
    <property type="entry name" value="REC_hyHK_CKI1_RcsC-like"/>
    <property type="match status" value="1"/>
</dbReference>
<evidence type="ECO:0000256" key="4">
    <source>
        <dbReference type="ARBA" id="ARBA00022475"/>
    </source>
</evidence>
<dbReference type="Pfam" id="PF00512">
    <property type="entry name" value="HisKA"/>
    <property type="match status" value="1"/>
</dbReference>
<dbReference type="Pfam" id="PF02518">
    <property type="entry name" value="HATPase_c"/>
    <property type="match status" value="1"/>
</dbReference>
<dbReference type="InterPro" id="IPR003661">
    <property type="entry name" value="HisK_dim/P_dom"/>
</dbReference>
<evidence type="ECO:0000256" key="14">
    <source>
        <dbReference type="SAM" id="MobiDB-lite"/>
    </source>
</evidence>
<evidence type="ECO:0000256" key="9">
    <source>
        <dbReference type="ARBA" id="ARBA00022989"/>
    </source>
</evidence>
<dbReference type="InterPro" id="IPR036890">
    <property type="entry name" value="HATPase_C_sf"/>
</dbReference>
<dbReference type="PROSITE" id="PS50109">
    <property type="entry name" value="HIS_KIN"/>
    <property type="match status" value="1"/>
</dbReference>
<evidence type="ECO:0000256" key="1">
    <source>
        <dbReference type="ARBA" id="ARBA00000085"/>
    </source>
</evidence>
<organism evidence="19 20">
    <name type="scientific">Marinobacterium rhizophilum</name>
    <dbReference type="NCBI Taxonomy" id="420402"/>
    <lineage>
        <taxon>Bacteria</taxon>
        <taxon>Pseudomonadati</taxon>
        <taxon>Pseudomonadota</taxon>
        <taxon>Gammaproteobacteria</taxon>
        <taxon>Oceanospirillales</taxon>
        <taxon>Oceanospirillaceae</taxon>
        <taxon>Marinobacterium</taxon>
    </lineage>
</organism>
<feature type="domain" description="Response regulatory" evidence="17">
    <location>
        <begin position="702"/>
        <end position="819"/>
    </location>
</feature>
<dbReference type="SUPFAM" id="SSF47226">
    <property type="entry name" value="Histidine-containing phosphotransfer domain, HPT domain"/>
    <property type="match status" value="1"/>
</dbReference>
<comment type="catalytic activity">
    <reaction evidence="1">
        <text>ATP + protein L-histidine = ADP + protein N-phospho-L-histidine.</text>
        <dbReference type="EC" id="2.7.13.3"/>
    </reaction>
</comment>
<dbReference type="InterPro" id="IPR011006">
    <property type="entry name" value="CheY-like_superfamily"/>
</dbReference>
<dbReference type="SUPFAM" id="SSF52172">
    <property type="entry name" value="CheY-like"/>
    <property type="match status" value="1"/>
</dbReference>
<evidence type="ECO:0000256" key="11">
    <source>
        <dbReference type="ARBA" id="ARBA00023136"/>
    </source>
</evidence>
<sequence length="958" mass="104016">MYLNRTPAPANSGISSRDIFRRFAAVFLICAVLVELTASLNLAAPAGGWRSSTGPLNALSEAPMMLYAGSLSPWPAALGADTGPWLMVSMFILLVAVLAAFFMLQRQRGRSREDARRLVKLNASRAELLEANSRLETALAQRSGQLGDSEQLLHGALDALAARIAVLDDKGMILVANRSWGSFAQGNVQLFEQAGEGDNYLEACDRSGPRGIKIATLVREVMQGTHAEAVFEYSLGAAKQQRWFQCTIARCNEGAPVRVVMAHRTITLRKKAETAFRRLSNEMEQRVLARTRELQQAQQGALQASEAKSQFLATMSHEIRTPLNGVIGMVDVLEQTALDAKQKDMLDLIRMSGLSLLDIIEDILDFSKIEAGHLELNPEPFSIVAVVEQCCSMLDNQASNMGIELRLFTDPALPDVAIGDELRIRQILLNLASNAIKFTSEQEGGRVSVRALLDDQAESPWLLLQVTDNGIGMDAEAQESLFTAFKQADATTRRRFGGTGLGLAISHHLVSMMSGDIQVRSEPGQGSSFAVRLPLAPEAPGEAPSPSPIDGLRCLVVGSANSLADDLYVYLRHENTEVARVTDLAAAQEWQLHAGAGLCVWVVDIERQSREIEGFELKARLLPGQEVRFVLIERGQRRQPRLASAGRVEVDGNVLTRRMLLAAVTFASGRKTLAALRPVTSAETPGKRIAPSRAEALWRGCLILVAEDNRVNQKVLQHQLGLLGYTADVAQDGREALELWRSGDYALLLTDLHMPKMDGYQLTAQIRAEQRGDARVPILALTANALKGEAQRCLAAGMDDFLSKPARLELLGAKLEKWMPSGAGAQEPGHTAPAVATPQAPDTKAGVVTSVSLDTSVPAAFVGGDLTIMHELLQDFRDYGREKAEELLKAYECEDVQAVGELAHKLKSSAGSVGAMRLSEFCGWLESAARDDDRGTMAKLIPLFRAEVFAVDQAIAAL</sequence>
<keyword evidence="5 13" id="KW-0597">Phosphoprotein</keyword>
<dbReference type="SUPFAM" id="SSF55874">
    <property type="entry name" value="ATPase domain of HSP90 chaperone/DNA topoisomerase II/histidine kinase"/>
    <property type="match status" value="1"/>
</dbReference>
<dbReference type="InterPro" id="IPR008207">
    <property type="entry name" value="Sig_transdc_His_kin_Hpt_dom"/>
</dbReference>
<proteinExistence type="predicted"/>
<dbReference type="Gene3D" id="1.10.287.130">
    <property type="match status" value="1"/>
</dbReference>
<evidence type="ECO:0000259" key="16">
    <source>
        <dbReference type="PROSITE" id="PS50109"/>
    </source>
</evidence>
<evidence type="ECO:0000256" key="13">
    <source>
        <dbReference type="PROSITE-ProRule" id="PRU00169"/>
    </source>
</evidence>
<dbReference type="Pfam" id="PF00072">
    <property type="entry name" value="Response_reg"/>
    <property type="match status" value="1"/>
</dbReference>
<comment type="subcellular location">
    <subcellularLocation>
        <location evidence="2">Cell membrane</location>
        <topology evidence="2">Multi-pass membrane protein</topology>
    </subcellularLocation>
</comment>
<dbReference type="Proteomes" id="UP001058461">
    <property type="component" value="Chromosome"/>
</dbReference>
<feature type="domain" description="Histidine kinase" evidence="16">
    <location>
        <begin position="314"/>
        <end position="537"/>
    </location>
</feature>
<feature type="modified residue" description="4-aspartylphosphate" evidence="13">
    <location>
        <position position="751"/>
    </location>
</feature>
<dbReference type="PANTHER" id="PTHR45339">
    <property type="entry name" value="HYBRID SIGNAL TRANSDUCTION HISTIDINE KINASE J"/>
    <property type="match status" value="1"/>
</dbReference>
<feature type="transmembrane region" description="Helical" evidence="15">
    <location>
        <begin position="85"/>
        <end position="104"/>
    </location>
</feature>
<evidence type="ECO:0000256" key="15">
    <source>
        <dbReference type="SAM" id="Phobius"/>
    </source>
</evidence>
<name>A0ABY5HE16_9GAMM</name>
<keyword evidence="4" id="KW-1003">Cell membrane</keyword>
<keyword evidence="8" id="KW-0067">ATP-binding</keyword>
<keyword evidence="11 15" id="KW-0472">Membrane</keyword>
<dbReference type="SUPFAM" id="SSF47384">
    <property type="entry name" value="Homodimeric domain of signal transducing histidine kinase"/>
    <property type="match status" value="1"/>
</dbReference>
<dbReference type="PANTHER" id="PTHR45339:SF1">
    <property type="entry name" value="HYBRID SIGNAL TRANSDUCTION HISTIDINE KINASE J"/>
    <property type="match status" value="1"/>
</dbReference>
<feature type="modified residue" description="Phosphohistidine" evidence="12">
    <location>
        <position position="904"/>
    </location>
</feature>
<dbReference type="SMART" id="SM00073">
    <property type="entry name" value="HPT"/>
    <property type="match status" value="1"/>
</dbReference>
<keyword evidence="10" id="KW-0902">Two-component regulatory system</keyword>
<evidence type="ECO:0000256" key="5">
    <source>
        <dbReference type="ARBA" id="ARBA00022553"/>
    </source>
</evidence>
<dbReference type="Gene3D" id="1.20.120.160">
    <property type="entry name" value="HPT domain"/>
    <property type="match status" value="1"/>
</dbReference>
<evidence type="ECO:0000259" key="18">
    <source>
        <dbReference type="PROSITE" id="PS50894"/>
    </source>
</evidence>
<reference evidence="19" key="1">
    <citation type="submission" date="2021-04" db="EMBL/GenBank/DDBJ databases">
        <title>Oceanospirillales bacteria with DddD are important DMSP degraders in coastal seawater.</title>
        <authorList>
            <person name="Liu J."/>
        </authorList>
    </citation>
    <scope>NUCLEOTIDE SEQUENCE</scope>
    <source>
        <strain evidence="19">D13-1</strain>
    </source>
</reference>
<evidence type="ECO:0000256" key="2">
    <source>
        <dbReference type="ARBA" id="ARBA00004651"/>
    </source>
</evidence>
<dbReference type="SMART" id="SM00387">
    <property type="entry name" value="HATPase_c"/>
    <property type="match status" value="1"/>
</dbReference>
<gene>
    <name evidence="19" type="ORF">KDW95_12165</name>
</gene>
<dbReference type="EC" id="2.7.13.3" evidence="3"/>
<feature type="domain" description="HPt" evidence="18">
    <location>
        <begin position="865"/>
        <end position="958"/>
    </location>
</feature>
<evidence type="ECO:0000256" key="7">
    <source>
        <dbReference type="ARBA" id="ARBA00022741"/>
    </source>
</evidence>
<dbReference type="InterPro" id="IPR004358">
    <property type="entry name" value="Sig_transdc_His_kin-like_C"/>
</dbReference>
<evidence type="ECO:0000259" key="17">
    <source>
        <dbReference type="PROSITE" id="PS50110"/>
    </source>
</evidence>
<dbReference type="CDD" id="cd00082">
    <property type="entry name" value="HisKA"/>
    <property type="match status" value="1"/>
</dbReference>
<dbReference type="InterPro" id="IPR003594">
    <property type="entry name" value="HATPase_dom"/>
</dbReference>
<evidence type="ECO:0000256" key="6">
    <source>
        <dbReference type="ARBA" id="ARBA00022692"/>
    </source>
</evidence>
<dbReference type="PROSITE" id="PS50894">
    <property type="entry name" value="HPT"/>
    <property type="match status" value="1"/>
</dbReference>
<dbReference type="PRINTS" id="PR00344">
    <property type="entry name" value="BCTRLSENSOR"/>
</dbReference>
<evidence type="ECO:0000256" key="3">
    <source>
        <dbReference type="ARBA" id="ARBA00012438"/>
    </source>
</evidence>
<dbReference type="RefSeq" id="WP_255852077.1">
    <property type="nucleotide sequence ID" value="NZ_CP073347.1"/>
</dbReference>